<dbReference type="Proteomes" id="UP001157502">
    <property type="component" value="Chromosome 33"/>
</dbReference>
<evidence type="ECO:0000313" key="1">
    <source>
        <dbReference type="EMBL" id="KAJ7987052.1"/>
    </source>
</evidence>
<gene>
    <name evidence="1" type="ORF">DPEC_G00334760</name>
</gene>
<proteinExistence type="predicted"/>
<name>A0ACC2F6R9_DALPE</name>
<comment type="caution">
    <text evidence="1">The sequence shown here is derived from an EMBL/GenBank/DDBJ whole genome shotgun (WGS) entry which is preliminary data.</text>
</comment>
<accession>A0ACC2F6R9</accession>
<organism evidence="1 2">
    <name type="scientific">Dallia pectoralis</name>
    <name type="common">Alaska blackfish</name>
    <dbReference type="NCBI Taxonomy" id="75939"/>
    <lineage>
        <taxon>Eukaryota</taxon>
        <taxon>Metazoa</taxon>
        <taxon>Chordata</taxon>
        <taxon>Craniata</taxon>
        <taxon>Vertebrata</taxon>
        <taxon>Euteleostomi</taxon>
        <taxon>Actinopterygii</taxon>
        <taxon>Neopterygii</taxon>
        <taxon>Teleostei</taxon>
        <taxon>Protacanthopterygii</taxon>
        <taxon>Esociformes</taxon>
        <taxon>Umbridae</taxon>
        <taxon>Dallia</taxon>
    </lineage>
</organism>
<dbReference type="EMBL" id="CM055760">
    <property type="protein sequence ID" value="KAJ7987052.1"/>
    <property type="molecule type" value="Genomic_DNA"/>
</dbReference>
<evidence type="ECO:0000313" key="2">
    <source>
        <dbReference type="Proteomes" id="UP001157502"/>
    </source>
</evidence>
<keyword evidence="2" id="KW-1185">Reference proteome</keyword>
<reference evidence="1" key="1">
    <citation type="submission" date="2021-05" db="EMBL/GenBank/DDBJ databases">
        <authorList>
            <person name="Pan Q."/>
            <person name="Jouanno E."/>
            <person name="Zahm M."/>
            <person name="Klopp C."/>
            <person name="Cabau C."/>
            <person name="Louis A."/>
            <person name="Berthelot C."/>
            <person name="Parey E."/>
            <person name="Roest Crollius H."/>
            <person name="Montfort J."/>
            <person name="Robinson-Rechavi M."/>
            <person name="Bouchez O."/>
            <person name="Lampietro C."/>
            <person name="Lopez Roques C."/>
            <person name="Donnadieu C."/>
            <person name="Postlethwait J."/>
            <person name="Bobe J."/>
            <person name="Dillon D."/>
            <person name="Chandos A."/>
            <person name="von Hippel F."/>
            <person name="Guiguen Y."/>
        </authorList>
    </citation>
    <scope>NUCLEOTIDE SEQUENCE</scope>
    <source>
        <strain evidence="1">YG-Jan2019</strain>
    </source>
</reference>
<protein>
    <submittedName>
        <fullName evidence="1">Uncharacterized protein</fullName>
    </submittedName>
</protein>
<sequence>MRNLSPLVTNGLLYSPSLIIKAKTGHCEKMPHCNKSSDCLTEMVFQILHATVCFKNAQHCNFRPYQPPDKLCDYADLGAADGRRDSADRLESPSDLPSDMVYPSGRLRQTMPA</sequence>